<dbReference type="VEuPathDB" id="ToxoDB:ETH_00024140"/>
<dbReference type="Pfam" id="PF09282">
    <property type="entry name" value="Mago-bind"/>
    <property type="match status" value="1"/>
</dbReference>
<dbReference type="AlphaFoldDB" id="U6KTA5"/>
<dbReference type="SMART" id="SM01273">
    <property type="entry name" value="Mago-bind"/>
    <property type="match status" value="1"/>
</dbReference>
<feature type="domain" description="WIBG Mago-binding" evidence="3">
    <location>
        <begin position="40"/>
        <end position="66"/>
    </location>
</feature>
<reference evidence="4" key="1">
    <citation type="submission" date="2013-10" db="EMBL/GenBank/DDBJ databases">
        <title>Genomic analysis of the causative agents of coccidiosis in chickens.</title>
        <authorList>
            <person name="Reid A.J."/>
            <person name="Blake D."/>
            <person name="Billington K."/>
            <person name="Browne H."/>
            <person name="Dunn M."/>
            <person name="Hung S."/>
            <person name="Kawahara F."/>
            <person name="Miranda-Saavedra D."/>
            <person name="Mourier T."/>
            <person name="Nagra H."/>
            <person name="Otto T.D."/>
            <person name="Rawlings N."/>
            <person name="Sanchez A."/>
            <person name="Sanders M."/>
            <person name="Subramaniam C."/>
            <person name="Tay Y."/>
            <person name="Dear P."/>
            <person name="Doerig C."/>
            <person name="Gruber A."/>
            <person name="Parkinson J."/>
            <person name="Shirley M."/>
            <person name="Wan K.L."/>
            <person name="Berriman M."/>
            <person name="Tomley F."/>
            <person name="Pain A."/>
        </authorList>
    </citation>
    <scope>NUCLEOTIDE SEQUENCE [LARGE SCALE GENOMIC DNA]</scope>
    <source>
        <strain evidence="4">Houghton</strain>
    </source>
</reference>
<gene>
    <name evidence="4" type="ORF">ETH_00024140</name>
</gene>
<dbReference type="GeneID" id="25253940"/>
<dbReference type="InterPro" id="IPR039333">
    <property type="entry name" value="PYM1"/>
</dbReference>
<dbReference type="PANTHER" id="PTHR22959">
    <property type="entry name" value="PYM PROTEIN"/>
    <property type="match status" value="1"/>
</dbReference>
<evidence type="ECO:0000313" key="5">
    <source>
        <dbReference type="Proteomes" id="UP000030747"/>
    </source>
</evidence>
<dbReference type="GO" id="GO:1903259">
    <property type="term" value="P:exon-exon junction complex disassembly"/>
    <property type="evidence" value="ECO:0007669"/>
    <property type="project" value="InterPro"/>
</dbReference>
<name>U6KTA5_EIMTE</name>
<organism evidence="4 5">
    <name type="scientific">Eimeria tenella</name>
    <name type="common">Coccidian parasite</name>
    <dbReference type="NCBI Taxonomy" id="5802"/>
    <lineage>
        <taxon>Eukaryota</taxon>
        <taxon>Sar</taxon>
        <taxon>Alveolata</taxon>
        <taxon>Apicomplexa</taxon>
        <taxon>Conoidasida</taxon>
        <taxon>Coccidia</taxon>
        <taxon>Eucoccidiorida</taxon>
        <taxon>Eimeriorina</taxon>
        <taxon>Eimeriidae</taxon>
        <taxon>Eimeria</taxon>
    </lineage>
</organism>
<evidence type="ECO:0000313" key="4">
    <source>
        <dbReference type="EMBL" id="CDJ41196.1"/>
    </source>
</evidence>
<protein>
    <recommendedName>
        <fullName evidence="3">WIBG Mago-binding domain-containing protein</fullName>
    </recommendedName>
</protein>
<feature type="compositionally biased region" description="Polar residues" evidence="2">
    <location>
        <begin position="20"/>
        <end position="39"/>
    </location>
</feature>
<dbReference type="Proteomes" id="UP000030747">
    <property type="component" value="Unassembled WGS sequence"/>
</dbReference>
<dbReference type="RefSeq" id="XP_013231946.1">
    <property type="nucleotide sequence ID" value="XM_013376492.1"/>
</dbReference>
<dbReference type="InterPro" id="IPR036348">
    <property type="entry name" value="WIBG_N_sf"/>
</dbReference>
<keyword evidence="1" id="KW-0175">Coiled coil</keyword>
<dbReference type="OrthoDB" id="21625at2759"/>
<dbReference type="PANTHER" id="PTHR22959:SF0">
    <property type="entry name" value="PARTNER OF Y14 AND MAGO"/>
    <property type="match status" value="1"/>
</dbReference>
<evidence type="ECO:0000256" key="2">
    <source>
        <dbReference type="SAM" id="MobiDB-lite"/>
    </source>
</evidence>
<feature type="coiled-coil region" evidence="1">
    <location>
        <begin position="178"/>
        <end position="228"/>
    </location>
</feature>
<reference evidence="4" key="2">
    <citation type="submission" date="2013-10" db="EMBL/GenBank/DDBJ databases">
        <authorList>
            <person name="Aslett M."/>
        </authorList>
    </citation>
    <scope>NUCLEOTIDE SEQUENCE [LARGE SCALE GENOMIC DNA]</scope>
    <source>
        <strain evidence="4">Houghton</strain>
    </source>
</reference>
<dbReference type="VEuPathDB" id="ToxoDB:ETH2_0528000"/>
<dbReference type="OMA" id="IPGCADS"/>
<keyword evidence="5" id="KW-1185">Reference proteome</keyword>
<evidence type="ECO:0000259" key="3">
    <source>
        <dbReference type="SMART" id="SM01273"/>
    </source>
</evidence>
<dbReference type="GO" id="GO:0035145">
    <property type="term" value="C:exon-exon junction complex"/>
    <property type="evidence" value="ECO:0007669"/>
    <property type="project" value="TreeGrafter"/>
</dbReference>
<dbReference type="SUPFAM" id="SSF101931">
    <property type="entry name" value="Pym (Within the bgcn gene intron protein, WIBG), N-terminal domain"/>
    <property type="match status" value="1"/>
</dbReference>
<dbReference type="InterPro" id="IPR015362">
    <property type="entry name" value="WIBG_mago-bd"/>
</dbReference>
<accession>U6KTA5</accession>
<feature type="compositionally biased region" description="Low complexity" evidence="2">
    <location>
        <begin position="86"/>
        <end position="114"/>
    </location>
</feature>
<sequence length="233" mass="24476">MAGRGFGEAVEVGDSSSSSGPVVTEQTAGGQTYLTNLTTGHRLIPASRRPDGTLRRPIKVRPGYTPLEEMKSYKTRHQLSQEQHRATTGAAIPGLTAAAADSSSSNSSSSSSSRSRQRKKKQGNSPADSAATPAAFPVAPAAAASSSAAAAAAAAACCEQLTNLSISNKEANASRDPAKRLRNLKKKLNEIEELQQRKANGEVLLPEQEEKIERKQQLQQQAAELEAEIAAAA</sequence>
<feature type="region of interest" description="Disordered" evidence="2">
    <location>
        <begin position="1"/>
        <end position="132"/>
    </location>
</feature>
<proteinExistence type="predicted"/>
<dbReference type="GO" id="GO:0005737">
    <property type="term" value="C:cytoplasm"/>
    <property type="evidence" value="ECO:0007669"/>
    <property type="project" value="TreeGrafter"/>
</dbReference>
<dbReference type="EMBL" id="HG675525">
    <property type="protein sequence ID" value="CDJ41196.1"/>
    <property type="molecule type" value="Genomic_DNA"/>
</dbReference>
<dbReference type="GO" id="GO:0003723">
    <property type="term" value="F:RNA binding"/>
    <property type="evidence" value="ECO:0007669"/>
    <property type="project" value="TreeGrafter"/>
</dbReference>
<evidence type="ECO:0000256" key="1">
    <source>
        <dbReference type="SAM" id="Coils"/>
    </source>
</evidence>